<keyword evidence="6" id="KW-1185">Reference proteome</keyword>
<dbReference type="GO" id="GO:0006506">
    <property type="term" value="P:GPI anchor biosynthetic process"/>
    <property type="evidence" value="ECO:0007669"/>
    <property type="project" value="UniProtKB-UniPathway"/>
</dbReference>
<dbReference type="PANTHER" id="PTHR15231">
    <property type="entry name" value="PHOSPHATIDYLINOSITOL N-ACETYLGLUCOSAMINYLTRANSFERASE SUBUNIT H"/>
    <property type="match status" value="1"/>
</dbReference>
<dbReference type="InterPro" id="IPR019328">
    <property type="entry name" value="PIGH-H_dom"/>
</dbReference>
<organism evidence="5 6">
    <name type="scientific">Ampelomyces quisqualis</name>
    <name type="common">Powdery mildew agent</name>
    <dbReference type="NCBI Taxonomy" id="50730"/>
    <lineage>
        <taxon>Eukaryota</taxon>
        <taxon>Fungi</taxon>
        <taxon>Dikarya</taxon>
        <taxon>Ascomycota</taxon>
        <taxon>Pezizomycotina</taxon>
        <taxon>Dothideomycetes</taxon>
        <taxon>Pleosporomycetidae</taxon>
        <taxon>Pleosporales</taxon>
        <taxon>Pleosporineae</taxon>
        <taxon>Phaeosphaeriaceae</taxon>
        <taxon>Ampelomyces</taxon>
    </lineage>
</organism>
<dbReference type="AlphaFoldDB" id="A0A6A5QPR1"/>
<proteinExistence type="inferred from homology"/>
<evidence type="ECO:0000313" key="6">
    <source>
        <dbReference type="Proteomes" id="UP000800096"/>
    </source>
</evidence>
<dbReference type="GO" id="GO:0016740">
    <property type="term" value="F:transferase activity"/>
    <property type="evidence" value="ECO:0007669"/>
    <property type="project" value="UniProtKB-KW"/>
</dbReference>
<keyword evidence="3" id="KW-0812">Transmembrane</keyword>
<accession>A0A6A5QPR1</accession>
<protein>
    <submittedName>
        <fullName evidence="5">GPI-GlcNAc transferase complex, PIG-H component-domain-containing protein</fullName>
    </submittedName>
</protein>
<evidence type="ECO:0000259" key="4">
    <source>
        <dbReference type="Pfam" id="PF10181"/>
    </source>
</evidence>
<dbReference type="PANTHER" id="PTHR15231:SF1">
    <property type="entry name" value="PHOSPHATIDYLINOSITOL N-ACETYLGLUCOSAMINYLTRANSFERASE SUBUNIT H"/>
    <property type="match status" value="1"/>
</dbReference>
<comment type="similarity">
    <text evidence="2">Belongs to the PIGH family.</text>
</comment>
<keyword evidence="3" id="KW-1133">Transmembrane helix</keyword>
<sequence length="244" mass="27727">MRDLLHRLSAPPVERLRVVQPTPYTVSYTVSTRSLPQTPLAYIASYVGLLLRMLMGISTVLLLWSRSAVDLERAQRILLRALGRLRANQLLALVNKCQWLYLAPCAMVAFVLVFRCNYTGRLLSSYATLAFSNMYTEESLTVLRGLGIQTSTSSSTYLQAPTTRFIPTTSIQDIFIYEAFKGFEVRFYLAVVVDGEEDVVVVFPSLLPKRAILEHVWRHSRESLWEGKKERRARTDAEGDMQGE</sequence>
<evidence type="ECO:0000313" key="5">
    <source>
        <dbReference type="EMBL" id="KAF1917721.1"/>
    </source>
</evidence>
<dbReference type="Proteomes" id="UP000800096">
    <property type="component" value="Unassembled WGS sequence"/>
</dbReference>
<dbReference type="OrthoDB" id="6256716at2759"/>
<feature type="transmembrane region" description="Helical" evidence="3">
    <location>
        <begin position="40"/>
        <end position="64"/>
    </location>
</feature>
<dbReference type="GO" id="GO:0000506">
    <property type="term" value="C:glycosylphosphatidylinositol-N-acetylglucosaminyltransferase (GPI-GnT) complex"/>
    <property type="evidence" value="ECO:0007669"/>
    <property type="project" value="InterPro"/>
</dbReference>
<dbReference type="InterPro" id="IPR044215">
    <property type="entry name" value="PIG-H"/>
</dbReference>
<feature type="domain" description="Phosphatidylinositol N-acetylglucosaminyltransferase subunit H conserved" evidence="4">
    <location>
        <begin position="139"/>
        <end position="204"/>
    </location>
</feature>
<keyword evidence="3" id="KW-0472">Membrane</keyword>
<gene>
    <name evidence="5" type="ORF">BDU57DRAFT_514126</name>
</gene>
<evidence type="ECO:0000256" key="2">
    <source>
        <dbReference type="ARBA" id="ARBA00009610"/>
    </source>
</evidence>
<evidence type="ECO:0000256" key="3">
    <source>
        <dbReference type="SAM" id="Phobius"/>
    </source>
</evidence>
<dbReference type="EMBL" id="ML979134">
    <property type="protein sequence ID" value="KAF1917721.1"/>
    <property type="molecule type" value="Genomic_DNA"/>
</dbReference>
<keyword evidence="5" id="KW-0808">Transferase</keyword>
<dbReference type="UniPathway" id="UPA00196"/>
<evidence type="ECO:0000256" key="1">
    <source>
        <dbReference type="ARBA" id="ARBA00004687"/>
    </source>
</evidence>
<reference evidence="5" key="1">
    <citation type="journal article" date="2020" name="Stud. Mycol.">
        <title>101 Dothideomycetes genomes: a test case for predicting lifestyles and emergence of pathogens.</title>
        <authorList>
            <person name="Haridas S."/>
            <person name="Albert R."/>
            <person name="Binder M."/>
            <person name="Bloem J."/>
            <person name="Labutti K."/>
            <person name="Salamov A."/>
            <person name="Andreopoulos B."/>
            <person name="Baker S."/>
            <person name="Barry K."/>
            <person name="Bills G."/>
            <person name="Bluhm B."/>
            <person name="Cannon C."/>
            <person name="Castanera R."/>
            <person name="Culley D."/>
            <person name="Daum C."/>
            <person name="Ezra D."/>
            <person name="Gonzalez J."/>
            <person name="Henrissat B."/>
            <person name="Kuo A."/>
            <person name="Liang C."/>
            <person name="Lipzen A."/>
            <person name="Lutzoni F."/>
            <person name="Magnuson J."/>
            <person name="Mondo S."/>
            <person name="Nolan M."/>
            <person name="Ohm R."/>
            <person name="Pangilinan J."/>
            <person name="Park H.-J."/>
            <person name="Ramirez L."/>
            <person name="Alfaro M."/>
            <person name="Sun H."/>
            <person name="Tritt A."/>
            <person name="Yoshinaga Y."/>
            <person name="Zwiers L.-H."/>
            <person name="Turgeon B."/>
            <person name="Goodwin S."/>
            <person name="Spatafora J."/>
            <person name="Crous P."/>
            <person name="Grigoriev I."/>
        </authorList>
    </citation>
    <scope>NUCLEOTIDE SEQUENCE</scope>
    <source>
        <strain evidence="5">HMLAC05119</strain>
    </source>
</reference>
<feature type="transmembrane region" description="Helical" evidence="3">
    <location>
        <begin position="99"/>
        <end position="118"/>
    </location>
</feature>
<comment type="pathway">
    <text evidence="1">Glycolipid biosynthesis; glycosylphosphatidylinositol-anchor biosynthesis.</text>
</comment>
<name>A0A6A5QPR1_AMPQU</name>
<dbReference type="Pfam" id="PF10181">
    <property type="entry name" value="PIG-H"/>
    <property type="match status" value="1"/>
</dbReference>